<reference evidence="1 2" key="1">
    <citation type="submission" date="2019-02" db="EMBL/GenBank/DDBJ databases">
        <title>Deep-cultivation of Planctomycetes and their phenomic and genomic characterization uncovers novel biology.</title>
        <authorList>
            <person name="Wiegand S."/>
            <person name="Jogler M."/>
            <person name="Boedeker C."/>
            <person name="Pinto D."/>
            <person name="Vollmers J."/>
            <person name="Rivas-Marin E."/>
            <person name="Kohn T."/>
            <person name="Peeters S.H."/>
            <person name="Heuer A."/>
            <person name="Rast P."/>
            <person name="Oberbeckmann S."/>
            <person name="Bunk B."/>
            <person name="Jeske O."/>
            <person name="Meyerdierks A."/>
            <person name="Storesund J.E."/>
            <person name="Kallscheuer N."/>
            <person name="Luecker S."/>
            <person name="Lage O.M."/>
            <person name="Pohl T."/>
            <person name="Merkel B.J."/>
            <person name="Hornburger P."/>
            <person name="Mueller R.-W."/>
            <person name="Bruemmer F."/>
            <person name="Labrenz M."/>
            <person name="Spormann A.M."/>
            <person name="Op Den Camp H."/>
            <person name="Overmann J."/>
            <person name="Amann R."/>
            <person name="Jetten M.S.M."/>
            <person name="Mascher T."/>
            <person name="Medema M.H."/>
            <person name="Devos D.P."/>
            <person name="Kaster A.-K."/>
            <person name="Ovreas L."/>
            <person name="Rohde M."/>
            <person name="Galperin M.Y."/>
            <person name="Jogler C."/>
        </authorList>
    </citation>
    <scope>NUCLEOTIDE SEQUENCE [LARGE SCALE GENOMIC DNA]</scope>
    <source>
        <strain evidence="1 2">Pla22</strain>
    </source>
</reference>
<proteinExistence type="predicted"/>
<organism evidence="1 2">
    <name type="scientific">Rubripirellula amarantea</name>
    <dbReference type="NCBI Taxonomy" id="2527999"/>
    <lineage>
        <taxon>Bacteria</taxon>
        <taxon>Pseudomonadati</taxon>
        <taxon>Planctomycetota</taxon>
        <taxon>Planctomycetia</taxon>
        <taxon>Pirellulales</taxon>
        <taxon>Pirellulaceae</taxon>
        <taxon>Rubripirellula</taxon>
    </lineage>
</organism>
<evidence type="ECO:0000313" key="2">
    <source>
        <dbReference type="Proteomes" id="UP000316598"/>
    </source>
</evidence>
<keyword evidence="2" id="KW-1185">Reference proteome</keyword>
<dbReference type="RefSeq" id="WP_146516737.1">
    <property type="nucleotide sequence ID" value="NZ_SJPI01000003.1"/>
</dbReference>
<dbReference type="AlphaFoldDB" id="A0A5C5WHB3"/>
<accession>A0A5C5WHB3</accession>
<name>A0A5C5WHB3_9BACT</name>
<evidence type="ECO:0000313" key="1">
    <source>
        <dbReference type="EMBL" id="TWT49182.1"/>
    </source>
</evidence>
<dbReference type="EMBL" id="SJPI01000003">
    <property type="protein sequence ID" value="TWT49182.1"/>
    <property type="molecule type" value="Genomic_DNA"/>
</dbReference>
<protein>
    <submittedName>
        <fullName evidence="1">Uncharacterized protein</fullName>
    </submittedName>
</protein>
<comment type="caution">
    <text evidence="1">The sequence shown here is derived from an EMBL/GenBank/DDBJ whole genome shotgun (WGS) entry which is preliminary data.</text>
</comment>
<dbReference type="Proteomes" id="UP000316598">
    <property type="component" value="Unassembled WGS sequence"/>
</dbReference>
<gene>
    <name evidence="1" type="ORF">Pla22_43740</name>
</gene>
<sequence length="61" mass="7250">MKNRVFVLVEKVLAEQRGRRRAAGMRPRIVRAKRRFSKLHHRDLKNVNVVEQNRITASLDQ</sequence>